<comment type="caution">
    <text evidence="1">The sequence shown here is derived from an EMBL/GenBank/DDBJ whole genome shotgun (WGS) entry which is preliminary data.</text>
</comment>
<dbReference type="Proteomes" id="UP000765509">
    <property type="component" value="Unassembled WGS sequence"/>
</dbReference>
<proteinExistence type="predicted"/>
<evidence type="ECO:0000313" key="1">
    <source>
        <dbReference type="EMBL" id="MBW0553179.1"/>
    </source>
</evidence>
<protein>
    <submittedName>
        <fullName evidence="1">Uncharacterized protein</fullName>
    </submittedName>
</protein>
<keyword evidence="2" id="KW-1185">Reference proteome</keyword>
<dbReference type="Pfam" id="PF14223">
    <property type="entry name" value="Retrotran_gag_2"/>
    <property type="match status" value="1"/>
</dbReference>
<name>A0A9Q3J0E1_9BASI</name>
<dbReference type="OrthoDB" id="5378265at2759"/>
<evidence type="ECO:0000313" key="2">
    <source>
        <dbReference type="Proteomes" id="UP000765509"/>
    </source>
</evidence>
<dbReference type="AlphaFoldDB" id="A0A9Q3J0E1"/>
<sequence>MMESELDNIGALDFILGIDKQSQQIQERLDRKAYNLIICYLNENNLSFVSSMLNSNQKQDGQILWKILKEKYILNDISSQNLPFKNFSQVKFSQTPDFVQEIQTAVRKMQLVGFKLEELVLIIMALSKLPPELYSFLHTMSHGFQNQGLDFILEKLEKDHVQFRLNEGHREATTAFYSQRNKRYCNYC</sequence>
<dbReference type="EMBL" id="AVOT02059513">
    <property type="protein sequence ID" value="MBW0553179.1"/>
    <property type="molecule type" value="Genomic_DNA"/>
</dbReference>
<gene>
    <name evidence="1" type="ORF">O181_092894</name>
</gene>
<accession>A0A9Q3J0E1</accession>
<reference evidence="1" key="1">
    <citation type="submission" date="2021-03" db="EMBL/GenBank/DDBJ databases">
        <title>Draft genome sequence of rust myrtle Austropuccinia psidii MF-1, a brazilian biotype.</title>
        <authorList>
            <person name="Quecine M.C."/>
            <person name="Pachon D.M.R."/>
            <person name="Bonatelli M.L."/>
            <person name="Correr F.H."/>
            <person name="Franceschini L.M."/>
            <person name="Leite T.F."/>
            <person name="Margarido G.R.A."/>
            <person name="Almeida C.A."/>
            <person name="Ferrarezi J.A."/>
            <person name="Labate C.A."/>
        </authorList>
    </citation>
    <scope>NUCLEOTIDE SEQUENCE</scope>
    <source>
        <strain evidence="1">MF-1</strain>
    </source>
</reference>
<organism evidence="1 2">
    <name type="scientific">Austropuccinia psidii MF-1</name>
    <dbReference type="NCBI Taxonomy" id="1389203"/>
    <lineage>
        <taxon>Eukaryota</taxon>
        <taxon>Fungi</taxon>
        <taxon>Dikarya</taxon>
        <taxon>Basidiomycota</taxon>
        <taxon>Pucciniomycotina</taxon>
        <taxon>Pucciniomycetes</taxon>
        <taxon>Pucciniales</taxon>
        <taxon>Sphaerophragmiaceae</taxon>
        <taxon>Austropuccinia</taxon>
    </lineage>
</organism>